<dbReference type="Gene3D" id="1.10.530.10">
    <property type="match status" value="1"/>
</dbReference>
<dbReference type="InterPro" id="IPR008258">
    <property type="entry name" value="Transglycosylase_SLT_dom_1"/>
</dbReference>
<dbReference type="Proteomes" id="UP000619033">
    <property type="component" value="Unassembled WGS sequence"/>
</dbReference>
<dbReference type="AlphaFoldDB" id="A0A8J7MSE3"/>
<comment type="caution">
    <text evidence="4">The sequence shown here is derived from an EMBL/GenBank/DDBJ whole genome shotgun (WGS) entry which is preliminary data.</text>
</comment>
<evidence type="ECO:0000259" key="3">
    <source>
        <dbReference type="Pfam" id="PF01464"/>
    </source>
</evidence>
<dbReference type="EMBL" id="JAESVP010000007">
    <property type="protein sequence ID" value="MBL4929218.1"/>
    <property type="molecule type" value="Genomic_DNA"/>
</dbReference>
<accession>A0A8J7MSE3</accession>
<dbReference type="PANTHER" id="PTHR37423:SF2">
    <property type="entry name" value="MEMBRANE-BOUND LYTIC MUREIN TRANSGLYCOSYLASE C"/>
    <property type="match status" value="1"/>
</dbReference>
<protein>
    <submittedName>
        <fullName evidence="4">Lytic transglycosylase domain-containing protein</fullName>
    </submittedName>
</protein>
<comment type="similarity">
    <text evidence="2">Belongs to the virb1 family.</text>
</comment>
<organism evidence="4 5">
    <name type="scientific">Fuscibacter oryzae</name>
    <dbReference type="NCBI Taxonomy" id="2803939"/>
    <lineage>
        <taxon>Bacteria</taxon>
        <taxon>Pseudomonadati</taxon>
        <taxon>Pseudomonadota</taxon>
        <taxon>Alphaproteobacteria</taxon>
        <taxon>Rhodobacterales</taxon>
        <taxon>Paracoccaceae</taxon>
        <taxon>Fuscibacter</taxon>
    </lineage>
</organism>
<evidence type="ECO:0000313" key="4">
    <source>
        <dbReference type="EMBL" id="MBL4929218.1"/>
    </source>
</evidence>
<dbReference type="InterPro" id="IPR023346">
    <property type="entry name" value="Lysozyme-like_dom_sf"/>
</dbReference>
<dbReference type="PANTHER" id="PTHR37423">
    <property type="entry name" value="SOLUBLE LYTIC MUREIN TRANSGLYCOSYLASE-RELATED"/>
    <property type="match status" value="1"/>
</dbReference>
<keyword evidence="5" id="KW-1185">Reference proteome</keyword>
<comment type="similarity">
    <text evidence="1">Belongs to the transglycosylase Slt family.</text>
</comment>
<gene>
    <name evidence="4" type="ORF">JI744_14000</name>
</gene>
<dbReference type="Pfam" id="PF01464">
    <property type="entry name" value="SLT"/>
    <property type="match status" value="1"/>
</dbReference>
<dbReference type="CDD" id="cd00254">
    <property type="entry name" value="LT-like"/>
    <property type="match status" value="1"/>
</dbReference>
<evidence type="ECO:0000256" key="2">
    <source>
        <dbReference type="ARBA" id="ARBA00009387"/>
    </source>
</evidence>
<name>A0A8J7MSE3_9RHOB</name>
<dbReference type="SUPFAM" id="SSF53955">
    <property type="entry name" value="Lysozyme-like"/>
    <property type="match status" value="1"/>
</dbReference>
<reference evidence="4" key="1">
    <citation type="submission" date="2021-01" db="EMBL/GenBank/DDBJ databases">
        <title>Genome seq and assembly of Tabrizicola sp. KVB23.</title>
        <authorList>
            <person name="Chhetri G."/>
        </authorList>
    </citation>
    <scope>NUCLEOTIDE SEQUENCE</scope>
    <source>
        <strain evidence="4">KVB23</strain>
    </source>
</reference>
<dbReference type="RefSeq" id="WP_202661761.1">
    <property type="nucleotide sequence ID" value="NZ_JAESVP010000007.1"/>
</dbReference>
<sequence length="210" mass="22648">MQPSRFVLIPMLFLGIALSLCGPALSEGLKLTGGTKNRSALFKSQAALLDGRLASQYDFSDRLTPHAKKEKKGAGAENASASSVRYRGKYKGEYIEVARAAARKHGVPEDLFLRLVQQESGWNSGAVSPKGATGLAQLMPDTASLMGVDINDPKDNLHGGARYLKMMYDRFGSWKLALAAYNAGPLAVEKNNGVPPYEETKNYVAAILVE</sequence>
<feature type="domain" description="Transglycosylase SLT" evidence="3">
    <location>
        <begin position="97"/>
        <end position="202"/>
    </location>
</feature>
<evidence type="ECO:0000313" key="5">
    <source>
        <dbReference type="Proteomes" id="UP000619033"/>
    </source>
</evidence>
<evidence type="ECO:0000256" key="1">
    <source>
        <dbReference type="ARBA" id="ARBA00007734"/>
    </source>
</evidence>
<proteinExistence type="inferred from homology"/>